<dbReference type="PANTHER" id="PTHR21467:SF0">
    <property type="entry name" value="SERINE_THREONINE-PROTEIN PHOSPHATASE 4 REGULATORY SUBUNIT 4"/>
    <property type="match status" value="1"/>
</dbReference>
<dbReference type="InterPro" id="IPR011989">
    <property type="entry name" value="ARM-like"/>
</dbReference>
<feature type="compositionally biased region" description="Polar residues" evidence="1">
    <location>
        <begin position="832"/>
        <end position="850"/>
    </location>
</feature>
<dbReference type="STRING" id="1157962.A0A250X8M6"/>
<feature type="compositionally biased region" description="Polar residues" evidence="1">
    <location>
        <begin position="859"/>
        <end position="876"/>
    </location>
</feature>
<gene>
    <name evidence="2" type="ORF">CEUSTIGMA_g6560.t1</name>
</gene>
<dbReference type="AlphaFoldDB" id="A0A250X8M6"/>
<accession>A0A250X8M6</accession>
<evidence type="ECO:0008006" key="4">
    <source>
        <dbReference type="Google" id="ProtNLM"/>
    </source>
</evidence>
<feature type="compositionally biased region" description="Polar residues" evidence="1">
    <location>
        <begin position="913"/>
        <end position="936"/>
    </location>
</feature>
<evidence type="ECO:0000256" key="1">
    <source>
        <dbReference type="SAM" id="MobiDB-lite"/>
    </source>
</evidence>
<feature type="compositionally biased region" description="Low complexity" evidence="1">
    <location>
        <begin position="943"/>
        <end position="961"/>
    </location>
</feature>
<evidence type="ECO:0000313" key="2">
    <source>
        <dbReference type="EMBL" id="GAX79120.1"/>
    </source>
</evidence>
<feature type="region of interest" description="Disordered" evidence="1">
    <location>
        <begin position="811"/>
        <end position="901"/>
    </location>
</feature>
<dbReference type="InterPro" id="IPR016024">
    <property type="entry name" value="ARM-type_fold"/>
</dbReference>
<organism evidence="2 3">
    <name type="scientific">Chlamydomonas eustigma</name>
    <dbReference type="NCBI Taxonomy" id="1157962"/>
    <lineage>
        <taxon>Eukaryota</taxon>
        <taxon>Viridiplantae</taxon>
        <taxon>Chlorophyta</taxon>
        <taxon>core chlorophytes</taxon>
        <taxon>Chlorophyceae</taxon>
        <taxon>CS clade</taxon>
        <taxon>Chlamydomonadales</taxon>
        <taxon>Chlamydomonadaceae</taxon>
        <taxon>Chlamydomonas</taxon>
    </lineage>
</organism>
<dbReference type="InterPro" id="IPR039918">
    <property type="entry name" value="PPP4R4"/>
</dbReference>
<protein>
    <recommendedName>
        <fullName evidence="4">TOG domain-containing protein</fullName>
    </recommendedName>
</protein>
<feature type="compositionally biased region" description="Polar residues" evidence="1">
    <location>
        <begin position="889"/>
        <end position="901"/>
    </location>
</feature>
<feature type="region of interest" description="Disordered" evidence="1">
    <location>
        <begin position="735"/>
        <end position="758"/>
    </location>
</feature>
<dbReference type="Proteomes" id="UP000232323">
    <property type="component" value="Unassembled WGS sequence"/>
</dbReference>
<dbReference type="OrthoDB" id="340346at2759"/>
<dbReference type="Gene3D" id="1.25.10.10">
    <property type="entry name" value="Leucine-rich Repeat Variant"/>
    <property type="match status" value="1"/>
</dbReference>
<proteinExistence type="predicted"/>
<dbReference type="EMBL" id="BEGY01000039">
    <property type="protein sequence ID" value="GAX79120.1"/>
    <property type="molecule type" value="Genomic_DNA"/>
</dbReference>
<name>A0A250X8M6_9CHLO</name>
<reference evidence="2 3" key="1">
    <citation type="submission" date="2017-08" db="EMBL/GenBank/DDBJ databases">
        <title>Acidophilic green algal genome provides insights into adaptation to an acidic environment.</title>
        <authorList>
            <person name="Hirooka S."/>
            <person name="Hirose Y."/>
            <person name="Kanesaki Y."/>
            <person name="Higuchi S."/>
            <person name="Fujiwara T."/>
            <person name="Onuma R."/>
            <person name="Era A."/>
            <person name="Ohbayashi R."/>
            <person name="Uzuka A."/>
            <person name="Nozaki H."/>
            <person name="Yoshikawa H."/>
            <person name="Miyagishima S.Y."/>
        </authorList>
    </citation>
    <scope>NUCLEOTIDE SEQUENCE [LARGE SCALE GENOMIC DNA]</scope>
    <source>
        <strain evidence="2 3">NIES-2499</strain>
    </source>
</reference>
<feature type="region of interest" description="Disordered" evidence="1">
    <location>
        <begin position="913"/>
        <end position="981"/>
    </location>
</feature>
<keyword evidence="3" id="KW-1185">Reference proteome</keyword>
<dbReference type="SUPFAM" id="SSF48371">
    <property type="entry name" value="ARM repeat"/>
    <property type="match status" value="1"/>
</dbReference>
<sequence length="981" mass="105421">MPKSLGFDDNLLEWSDKLPKEEKELPATRKTEEEIKAFTVDEGLTEVERSVLYLNGGHILQQRQAITNLPSVIKVKGKTAWDAVHPALKLALNKLDAEAHIDVAVAFCTICNERMMAHAELQHALLPIISRNLSKEGSEEEIAAWLDALFALMPLLKKETLISELVPLALTKGASEERPLSRCIFAHMLGPLALHLGKDIFEEQFLSKALRMCQDVDFHVRMAMCEQLDSIGKCVGQQLTSSKVFDELLELLQDEELKVSMVAFKAMSMLLWQLSPEVRRERAMPVLRHHMQHLSQDILMQQCIAKLFGTILTAVRYEMQTDDYYLFCGCFRHLATSNDAETRALCARQVLSSANATNVAALSANTSFSSSLKAGSGSSGYMLYFHDIFLSLTIDPAEGVRQAAAEQLPGIMKLVPVKEVASVFKNTLLKLLRDDSLNVSSAILPHLVNALTLISEGLEVKGAREAALGDVAAALVDLEAQCSLKARWRPQRMLASCFPAFVKLFSKEQMAEHFLPMVFRWLSPSAAAVLRPHAAEGMALLLRHGLREKQRAEVYMKLIRVFARGKTFSQRIAFIQVAQYIIKSFSSKYVREWVFDLCMELMYDQVPIVRLQVTPLLPALKQGLRIPEDIDLLERLNNAMSNAVMDDDRDVNSAGCSINDAFKRVPVCMGGGMQAAVEPEANEAGVCFESIDMQREAEENICAAFTQEEAKEIRLEILQLGIKKKAVSTASTATDHVTAGGAGRRSVELSRSSSMGSHGSVGILGRTISLGSTSRAAVSSLVGTAPTSMMSPLASAVASVVVALPPAMKGAGVANRREVQNSSTPPVGRATGPSTGAGSHTKSSILSPSSAMAAGSPVKGSNPSPSSALATGSHNIKSVHPPSAIAGSPNKSTSSSMVVKPGSSQTSLAALARSNSFTSSRPSASATQLTSVSASGKSGPVPSIASSRSGSTGTAITSGSRPGLSTAAGAPSTARLPVLKK</sequence>
<dbReference type="PANTHER" id="PTHR21467">
    <property type="entry name" value="PROTEIN PHOSPHATASE 4 REGULATORY SUBUNIT 4 PPP4R4"/>
    <property type="match status" value="1"/>
</dbReference>
<comment type="caution">
    <text evidence="2">The sequence shown here is derived from an EMBL/GenBank/DDBJ whole genome shotgun (WGS) entry which is preliminary data.</text>
</comment>
<evidence type="ECO:0000313" key="3">
    <source>
        <dbReference type="Proteomes" id="UP000232323"/>
    </source>
</evidence>